<name>A0A8X6Y7A2_9ARAC</name>
<comment type="caution">
    <text evidence="2">The sequence shown here is derived from an EMBL/GenBank/DDBJ whole genome shotgun (WGS) entry which is preliminary data.</text>
</comment>
<feature type="region of interest" description="Disordered" evidence="1">
    <location>
        <begin position="1"/>
        <end position="28"/>
    </location>
</feature>
<evidence type="ECO:0000313" key="3">
    <source>
        <dbReference type="Proteomes" id="UP000886998"/>
    </source>
</evidence>
<dbReference type="AlphaFoldDB" id="A0A8X6Y7A2"/>
<reference evidence="2" key="1">
    <citation type="submission" date="2020-08" db="EMBL/GenBank/DDBJ databases">
        <title>Multicomponent nature underlies the extraordinary mechanical properties of spider dragline silk.</title>
        <authorList>
            <person name="Kono N."/>
            <person name="Nakamura H."/>
            <person name="Mori M."/>
            <person name="Yoshida Y."/>
            <person name="Ohtoshi R."/>
            <person name="Malay A.D."/>
            <person name="Moran D.A.P."/>
            <person name="Tomita M."/>
            <person name="Numata K."/>
            <person name="Arakawa K."/>
        </authorList>
    </citation>
    <scope>NUCLEOTIDE SEQUENCE</scope>
</reference>
<feature type="region of interest" description="Disordered" evidence="1">
    <location>
        <begin position="40"/>
        <end position="95"/>
    </location>
</feature>
<feature type="compositionally biased region" description="Polar residues" evidence="1">
    <location>
        <begin position="142"/>
        <end position="155"/>
    </location>
</feature>
<accession>A0A8X6Y7A2</accession>
<feature type="compositionally biased region" description="Basic and acidic residues" evidence="1">
    <location>
        <begin position="18"/>
        <end position="28"/>
    </location>
</feature>
<protein>
    <submittedName>
        <fullName evidence="2">Uncharacterized protein</fullName>
    </submittedName>
</protein>
<feature type="compositionally biased region" description="Polar residues" evidence="1">
    <location>
        <begin position="82"/>
        <end position="91"/>
    </location>
</feature>
<organism evidence="2 3">
    <name type="scientific">Trichonephila inaurata madagascariensis</name>
    <dbReference type="NCBI Taxonomy" id="2747483"/>
    <lineage>
        <taxon>Eukaryota</taxon>
        <taxon>Metazoa</taxon>
        <taxon>Ecdysozoa</taxon>
        <taxon>Arthropoda</taxon>
        <taxon>Chelicerata</taxon>
        <taxon>Arachnida</taxon>
        <taxon>Araneae</taxon>
        <taxon>Araneomorphae</taxon>
        <taxon>Entelegynae</taxon>
        <taxon>Araneoidea</taxon>
        <taxon>Nephilidae</taxon>
        <taxon>Trichonephila</taxon>
        <taxon>Trichonephila inaurata</taxon>
    </lineage>
</organism>
<dbReference type="Proteomes" id="UP000886998">
    <property type="component" value="Unassembled WGS sequence"/>
</dbReference>
<feature type="compositionally biased region" description="Polar residues" evidence="1">
    <location>
        <begin position="1"/>
        <end position="17"/>
    </location>
</feature>
<feature type="region of interest" description="Disordered" evidence="1">
    <location>
        <begin position="120"/>
        <end position="155"/>
    </location>
</feature>
<proteinExistence type="predicted"/>
<sequence>MIKNTISAIRDSVNGTSKSEKKVPCTSPERRTIIVSGQIAHESLNDDNKQKTVKPSVAKSTTEDLTSEADNFAKQNGARPKQTITKETLGSNEKDLKIDAKQEAQLKPVEIQNLSNFEHSEPNLKVEQKSSINNVVRDKSPSSEITKTQIEQGKS</sequence>
<evidence type="ECO:0000313" key="2">
    <source>
        <dbReference type="EMBL" id="GFY67435.1"/>
    </source>
</evidence>
<keyword evidence="3" id="KW-1185">Reference proteome</keyword>
<evidence type="ECO:0000256" key="1">
    <source>
        <dbReference type="SAM" id="MobiDB-lite"/>
    </source>
</evidence>
<gene>
    <name evidence="2" type="ORF">TNIN_90061</name>
</gene>
<dbReference type="EMBL" id="BMAV01016566">
    <property type="protein sequence ID" value="GFY67435.1"/>
    <property type="molecule type" value="Genomic_DNA"/>
</dbReference>